<protein>
    <submittedName>
        <fullName evidence="2">Uncharacterized protein</fullName>
    </submittedName>
</protein>
<dbReference type="InterPro" id="IPR012674">
    <property type="entry name" value="Calycin"/>
</dbReference>
<dbReference type="EMBL" id="CAXLJM020000057">
    <property type="protein sequence ID" value="CAL8118012.1"/>
    <property type="molecule type" value="Genomic_DNA"/>
</dbReference>
<proteinExistence type="predicted"/>
<organism evidence="2 3">
    <name type="scientific">Orchesella dallaii</name>
    <dbReference type="NCBI Taxonomy" id="48710"/>
    <lineage>
        <taxon>Eukaryota</taxon>
        <taxon>Metazoa</taxon>
        <taxon>Ecdysozoa</taxon>
        <taxon>Arthropoda</taxon>
        <taxon>Hexapoda</taxon>
        <taxon>Collembola</taxon>
        <taxon>Entomobryomorpha</taxon>
        <taxon>Entomobryoidea</taxon>
        <taxon>Orchesellidae</taxon>
        <taxon>Orchesellinae</taxon>
        <taxon>Orchesella</taxon>
    </lineage>
</organism>
<name>A0ABP1R2G3_9HEXA</name>
<feature type="chain" id="PRO_5047042863" evidence="1">
    <location>
        <begin position="26"/>
        <end position="217"/>
    </location>
</feature>
<dbReference type="Proteomes" id="UP001642540">
    <property type="component" value="Unassembled WGS sequence"/>
</dbReference>
<comment type="caution">
    <text evidence="2">The sequence shown here is derived from an EMBL/GenBank/DDBJ whole genome shotgun (WGS) entry which is preliminary data.</text>
</comment>
<accession>A0ABP1R2G3</accession>
<reference evidence="2 3" key="1">
    <citation type="submission" date="2024-08" db="EMBL/GenBank/DDBJ databases">
        <authorList>
            <person name="Cucini C."/>
            <person name="Frati F."/>
        </authorList>
    </citation>
    <scope>NUCLEOTIDE SEQUENCE [LARGE SCALE GENOMIC DNA]</scope>
</reference>
<keyword evidence="1" id="KW-0732">Signal</keyword>
<keyword evidence="3" id="KW-1185">Reference proteome</keyword>
<sequence>MGSVGFHTFFGAWLLLLTSLLAVEALQSLKDVEEGPCDGVQYKAQENANITWLTSVQLPYLLAGSKYHLYRFIKYHHNVPLKEVQEYQFYYDSCFRSYANVSTGEAVIFGFNGEMSSRYLIKPTTEHGVLDFVPTASNIGEEISRHHITLTDNKSFALFANCWMGPHQRSWDLISTEDSLSPETKKMIEEHLMSLGFDRKQFVFFNNNSCGKFMPTL</sequence>
<evidence type="ECO:0000313" key="3">
    <source>
        <dbReference type="Proteomes" id="UP001642540"/>
    </source>
</evidence>
<dbReference type="Gene3D" id="2.40.128.20">
    <property type="match status" value="1"/>
</dbReference>
<evidence type="ECO:0000313" key="2">
    <source>
        <dbReference type="EMBL" id="CAL8118012.1"/>
    </source>
</evidence>
<evidence type="ECO:0000256" key="1">
    <source>
        <dbReference type="SAM" id="SignalP"/>
    </source>
</evidence>
<feature type="signal peptide" evidence="1">
    <location>
        <begin position="1"/>
        <end position="25"/>
    </location>
</feature>
<dbReference type="SUPFAM" id="SSF50814">
    <property type="entry name" value="Lipocalins"/>
    <property type="match status" value="1"/>
</dbReference>
<gene>
    <name evidence="2" type="ORF">ODALV1_LOCUS17941</name>
</gene>